<dbReference type="InterPro" id="IPR045034">
    <property type="entry name" value="O-acyltransferase_WSD1-like"/>
</dbReference>
<dbReference type="Pfam" id="PF03007">
    <property type="entry name" value="WS_DGAT_cat"/>
    <property type="match status" value="1"/>
</dbReference>
<dbReference type="GO" id="GO:0006071">
    <property type="term" value="P:glycerol metabolic process"/>
    <property type="evidence" value="ECO:0007669"/>
    <property type="project" value="UniProtKB-KW"/>
</dbReference>
<dbReference type="STRING" id="141349.BN1232_01623"/>
<dbReference type="GO" id="GO:0001666">
    <property type="term" value="P:response to hypoxia"/>
    <property type="evidence" value="ECO:0007669"/>
    <property type="project" value="TreeGrafter"/>
</dbReference>
<reference evidence="14 15" key="1">
    <citation type="submission" date="2015-03" db="EMBL/GenBank/DDBJ databases">
        <authorList>
            <person name="Urmite Genomes"/>
        </authorList>
    </citation>
    <scope>NUCLEOTIDE SEQUENCE [LARGE SCALE GENOMIC DNA]</scope>
    <source>
        <strain evidence="14 15">CSUR P1491</strain>
    </source>
</reference>
<dbReference type="GO" id="GO:0005886">
    <property type="term" value="C:plasma membrane"/>
    <property type="evidence" value="ECO:0007669"/>
    <property type="project" value="TreeGrafter"/>
</dbReference>
<comment type="similarity">
    <text evidence="3 11">Belongs to the long-chain O-acyltransferase family.</text>
</comment>
<dbReference type="GO" id="GO:0004144">
    <property type="term" value="F:diacylglycerol O-acyltransferase activity"/>
    <property type="evidence" value="ECO:0007669"/>
    <property type="project" value="UniProtKB-EC"/>
</dbReference>
<feature type="domain" description="O-acyltransferase WSD1 C-terminal" evidence="13">
    <location>
        <begin position="298"/>
        <end position="440"/>
    </location>
</feature>
<keyword evidence="8 11" id="KW-0443">Lipid metabolism</keyword>
<feature type="domain" description="O-acyltransferase WSD1-like N-terminal" evidence="12">
    <location>
        <begin position="4"/>
        <end position="255"/>
    </location>
</feature>
<evidence type="ECO:0000256" key="5">
    <source>
        <dbReference type="ARBA" id="ARBA00022516"/>
    </source>
</evidence>
<evidence type="ECO:0000256" key="2">
    <source>
        <dbReference type="ARBA" id="ARBA00005189"/>
    </source>
</evidence>
<evidence type="ECO:0000313" key="15">
    <source>
        <dbReference type="Proteomes" id="UP000199251"/>
    </source>
</evidence>
<dbReference type="Pfam" id="PF06974">
    <property type="entry name" value="WS_DGAT_C"/>
    <property type="match status" value="1"/>
</dbReference>
<comment type="pathway">
    <text evidence="1 11">Glycerolipid metabolism; triacylglycerol biosynthesis.</text>
</comment>
<dbReference type="OrthoDB" id="9810950at2"/>
<comment type="pathway">
    <text evidence="2">Lipid metabolism.</text>
</comment>
<keyword evidence="9 11" id="KW-0012">Acyltransferase</keyword>
<dbReference type="PANTHER" id="PTHR31650">
    <property type="entry name" value="O-ACYLTRANSFERASE (WSD1-LIKE) FAMILY PROTEIN"/>
    <property type="match status" value="1"/>
</dbReference>
<organism evidence="14 15">
    <name type="scientific">Mycobacterium lentiflavum</name>
    <dbReference type="NCBI Taxonomy" id="141349"/>
    <lineage>
        <taxon>Bacteria</taxon>
        <taxon>Bacillati</taxon>
        <taxon>Actinomycetota</taxon>
        <taxon>Actinomycetes</taxon>
        <taxon>Mycobacteriales</taxon>
        <taxon>Mycobacteriaceae</taxon>
        <taxon>Mycobacterium</taxon>
        <taxon>Mycobacterium simiae complex</taxon>
    </lineage>
</organism>
<dbReference type="NCBIfam" id="TIGR02946">
    <property type="entry name" value="acyl_WS_DGAT"/>
    <property type="match status" value="1"/>
</dbReference>
<evidence type="ECO:0000256" key="4">
    <source>
        <dbReference type="ARBA" id="ARBA00013244"/>
    </source>
</evidence>
<keyword evidence="6 11" id="KW-0808">Transferase</keyword>
<dbReference type="EMBL" id="CTEE01000001">
    <property type="protein sequence ID" value="CQD08959.1"/>
    <property type="molecule type" value="Genomic_DNA"/>
</dbReference>
<dbReference type="UniPathway" id="UPA00282"/>
<evidence type="ECO:0000256" key="6">
    <source>
        <dbReference type="ARBA" id="ARBA00022679"/>
    </source>
</evidence>
<dbReference type="GO" id="GO:0071731">
    <property type="term" value="P:response to nitric oxide"/>
    <property type="evidence" value="ECO:0007669"/>
    <property type="project" value="TreeGrafter"/>
</dbReference>
<evidence type="ECO:0000256" key="9">
    <source>
        <dbReference type="ARBA" id="ARBA00023315"/>
    </source>
</evidence>
<evidence type="ECO:0000256" key="3">
    <source>
        <dbReference type="ARBA" id="ARBA00009587"/>
    </source>
</evidence>
<dbReference type="InterPro" id="IPR004255">
    <property type="entry name" value="O-acyltransferase_WSD1_N"/>
</dbReference>
<sequence>MNRLTTLEAGFLKAEDADPRVSLAIGGLAVIEGPAPDQDTLMSAFAVRIRACPRFGQRLRLRPFDLGAPQWVEDLGFDIGRHVRRVALPQPGGDQELFRVVADLMARRLDRDRPLWEIWVVEGLNDGRWAMLTKVHHCMADGIAATHMLAGLCDDGVSDRFARHIGPKRDTKTPAAEVNPLAILGGLWNASTSVAAGAARAVHGAADIAIGLLRSAPSPLNGRIGDLRRYSGARVPLADIEQVCGAFDVTINDVALAAITESYRNVLVKRGERLQPGSLRTLVPVSTRSPDALDKTDNRVSVLLPELPIDEENPLQRLRIVHSRLGRMKAGGQRQAGNAFVAMANRVPFAFAGWALGLLTRLPQRGVVTLATNVPGPRRPLQVMGNKVLGVFPVPPIAMQLRTGVAMLSYADDLFIGILADYDEVADVDELARGIEAAVARLVAISKRRKAHYTRGPLSLVV</sequence>
<evidence type="ECO:0000259" key="13">
    <source>
        <dbReference type="Pfam" id="PF06974"/>
    </source>
</evidence>
<evidence type="ECO:0000256" key="8">
    <source>
        <dbReference type="ARBA" id="ARBA00023098"/>
    </source>
</evidence>
<dbReference type="GO" id="GO:0019432">
    <property type="term" value="P:triglyceride biosynthetic process"/>
    <property type="evidence" value="ECO:0007669"/>
    <property type="project" value="UniProtKB-UniPathway"/>
</dbReference>
<name>A0A0E4GWZ2_MYCLN</name>
<dbReference type="EC" id="2.3.1.20" evidence="4 11"/>
<keyword evidence="7 11" id="KW-0319">Glycerol metabolism</keyword>
<dbReference type="PANTHER" id="PTHR31650:SF1">
    <property type="entry name" value="WAX ESTER SYNTHASE_DIACYLGLYCEROL ACYLTRANSFERASE 4-RELATED"/>
    <property type="match status" value="1"/>
</dbReference>
<gene>
    <name evidence="14" type="ORF">BN1232_01623</name>
</gene>
<evidence type="ECO:0000256" key="1">
    <source>
        <dbReference type="ARBA" id="ARBA00004771"/>
    </source>
</evidence>
<accession>A0A0E4GWZ2</accession>
<dbReference type="RefSeq" id="WP_090600891.1">
    <property type="nucleotide sequence ID" value="NZ_CTEE01000001.1"/>
</dbReference>
<evidence type="ECO:0000256" key="11">
    <source>
        <dbReference type="RuleBase" id="RU361241"/>
    </source>
</evidence>
<dbReference type="SUPFAM" id="SSF52777">
    <property type="entry name" value="CoA-dependent acyltransferases"/>
    <property type="match status" value="1"/>
</dbReference>
<dbReference type="InterPro" id="IPR014292">
    <property type="entry name" value="Acyl_transf_WS/DGAT"/>
</dbReference>
<evidence type="ECO:0000256" key="10">
    <source>
        <dbReference type="ARBA" id="ARBA00048109"/>
    </source>
</evidence>
<protein>
    <recommendedName>
        <fullName evidence="4 11">Diacylglycerol O-acyltransferase</fullName>
        <ecNumber evidence="4 11">2.3.1.20</ecNumber>
    </recommendedName>
</protein>
<dbReference type="Proteomes" id="UP000199251">
    <property type="component" value="Unassembled WGS sequence"/>
</dbReference>
<keyword evidence="5 11" id="KW-0444">Lipid biosynthesis</keyword>
<evidence type="ECO:0000313" key="14">
    <source>
        <dbReference type="EMBL" id="CQD08959.1"/>
    </source>
</evidence>
<evidence type="ECO:0000256" key="7">
    <source>
        <dbReference type="ARBA" id="ARBA00022798"/>
    </source>
</evidence>
<evidence type="ECO:0000259" key="12">
    <source>
        <dbReference type="Pfam" id="PF03007"/>
    </source>
</evidence>
<dbReference type="InterPro" id="IPR009721">
    <property type="entry name" value="O-acyltransferase_WSD1_C"/>
</dbReference>
<comment type="catalytic activity">
    <reaction evidence="10 11">
        <text>an acyl-CoA + a 1,2-diacyl-sn-glycerol = a triacyl-sn-glycerol + CoA</text>
        <dbReference type="Rhea" id="RHEA:10868"/>
        <dbReference type="ChEBI" id="CHEBI:17815"/>
        <dbReference type="ChEBI" id="CHEBI:57287"/>
        <dbReference type="ChEBI" id="CHEBI:58342"/>
        <dbReference type="ChEBI" id="CHEBI:64615"/>
        <dbReference type="EC" id="2.3.1.20"/>
    </reaction>
</comment>
<dbReference type="AlphaFoldDB" id="A0A0E4GWZ2"/>
<proteinExistence type="inferred from homology"/>
<dbReference type="GO" id="GO:0051701">
    <property type="term" value="P:biological process involved in interaction with host"/>
    <property type="evidence" value="ECO:0007669"/>
    <property type="project" value="TreeGrafter"/>
</dbReference>